<protein>
    <recommendedName>
        <fullName evidence="2">Ysc84 actin-binding domain-containing protein</fullName>
    </recommendedName>
</protein>
<dbReference type="PATRIC" id="fig|754436.4.peg.3929"/>
<dbReference type="Pfam" id="PF04366">
    <property type="entry name" value="Ysc84"/>
    <property type="match status" value="1"/>
</dbReference>
<dbReference type="AlphaFoldDB" id="A0A0J1GI56"/>
<evidence type="ECO:0000313" key="4">
    <source>
        <dbReference type="Proteomes" id="UP000036426"/>
    </source>
</evidence>
<gene>
    <name evidence="3" type="ORF">ABT58_18575</name>
</gene>
<evidence type="ECO:0000259" key="2">
    <source>
        <dbReference type="Pfam" id="PF04366"/>
    </source>
</evidence>
<evidence type="ECO:0000256" key="1">
    <source>
        <dbReference type="SAM" id="SignalP"/>
    </source>
</evidence>
<name>A0A0J1GI56_9GAMM</name>
<feature type="chain" id="PRO_5005251809" description="Ysc84 actin-binding domain-containing protein" evidence="1">
    <location>
        <begin position="26"/>
        <end position="231"/>
    </location>
</feature>
<dbReference type="EMBL" id="LDOV01000036">
    <property type="protein sequence ID" value="KLU99240.1"/>
    <property type="molecule type" value="Genomic_DNA"/>
</dbReference>
<sequence>MKSIHKLFTMLSAVALLCVASGSLAKESLETRAALNQFQAAPQTQPFFQSAYGYAVFPSVGKGGFWIGGAYGTGSVYQAHQLTGTAKLFQLSFGLQFGGQAYSELIFFQDQRAYERFINGSLELDAQASAVAINEGAQAKAGTAGFSASSGKNNYVDANYTNGISVFTFAKGGVMVEASIAGQTFSFEPLHHPTMQTAPVAPASTPATYNAPAAEPVAVMVDTIEPPTQYE</sequence>
<dbReference type="InterPro" id="IPR007461">
    <property type="entry name" value="Ysc84_actin-binding"/>
</dbReference>
<dbReference type="RefSeq" id="WP_047875947.1">
    <property type="nucleotide sequence ID" value="NZ_BMYC01000024.1"/>
</dbReference>
<dbReference type="Proteomes" id="UP000036426">
    <property type="component" value="Unassembled WGS sequence"/>
</dbReference>
<dbReference type="OrthoDB" id="5405772at2"/>
<dbReference type="CDD" id="cd11524">
    <property type="entry name" value="SYLF"/>
    <property type="match status" value="1"/>
</dbReference>
<feature type="domain" description="Ysc84 actin-binding" evidence="2">
    <location>
        <begin position="90"/>
        <end position="185"/>
    </location>
</feature>
<proteinExistence type="predicted"/>
<keyword evidence="4" id="KW-1185">Reference proteome</keyword>
<organism evidence="3 4">
    <name type="scientific">Photobacterium aphoticum</name>
    <dbReference type="NCBI Taxonomy" id="754436"/>
    <lineage>
        <taxon>Bacteria</taxon>
        <taxon>Pseudomonadati</taxon>
        <taxon>Pseudomonadota</taxon>
        <taxon>Gammaproteobacteria</taxon>
        <taxon>Vibrionales</taxon>
        <taxon>Vibrionaceae</taxon>
        <taxon>Photobacterium</taxon>
    </lineage>
</organism>
<feature type="signal peptide" evidence="1">
    <location>
        <begin position="1"/>
        <end position="25"/>
    </location>
</feature>
<evidence type="ECO:0000313" key="3">
    <source>
        <dbReference type="EMBL" id="KLU99240.1"/>
    </source>
</evidence>
<comment type="caution">
    <text evidence="3">The sequence shown here is derived from an EMBL/GenBank/DDBJ whole genome shotgun (WGS) entry which is preliminary data.</text>
</comment>
<reference evidence="3 4" key="1">
    <citation type="submission" date="2015-05" db="EMBL/GenBank/DDBJ databases">
        <title>Photobacterium galathea sp. nov.</title>
        <authorList>
            <person name="Machado H."/>
            <person name="Gram L."/>
        </authorList>
    </citation>
    <scope>NUCLEOTIDE SEQUENCE [LARGE SCALE GENOMIC DNA]</scope>
    <source>
        <strain evidence="3 4">DSM 25995</strain>
    </source>
</reference>
<keyword evidence="1" id="KW-0732">Signal</keyword>
<accession>A0A0J1GI56</accession>